<keyword evidence="1" id="KW-0812">Transmembrane</keyword>
<accession>A0A5B8NMB2</accession>
<feature type="transmembrane region" description="Helical" evidence="1">
    <location>
        <begin position="12"/>
        <end position="29"/>
    </location>
</feature>
<organism evidence="2 3">
    <name type="scientific">Euhalothece natronophila Z-M001</name>
    <dbReference type="NCBI Taxonomy" id="522448"/>
    <lineage>
        <taxon>Bacteria</taxon>
        <taxon>Bacillati</taxon>
        <taxon>Cyanobacteriota</taxon>
        <taxon>Cyanophyceae</taxon>
        <taxon>Oscillatoriophycideae</taxon>
        <taxon>Chroococcales</taxon>
        <taxon>Halothecacae</taxon>
        <taxon>Halothece cluster</taxon>
        <taxon>Euhalothece</taxon>
    </lineage>
</organism>
<dbReference type="AlphaFoldDB" id="A0A5B8NMB2"/>
<dbReference type="RefSeq" id="WP_146296210.1">
    <property type="nucleotide sequence ID" value="NZ_CP042326.1"/>
</dbReference>
<keyword evidence="1" id="KW-0472">Membrane</keyword>
<dbReference type="Proteomes" id="UP000318453">
    <property type="component" value="Chromosome"/>
</dbReference>
<evidence type="ECO:0000313" key="3">
    <source>
        <dbReference type="Proteomes" id="UP000318453"/>
    </source>
</evidence>
<keyword evidence="1" id="KW-1133">Transmembrane helix</keyword>
<gene>
    <name evidence="2" type="ORF">FRE64_11105</name>
</gene>
<keyword evidence="3" id="KW-1185">Reference proteome</keyword>
<evidence type="ECO:0000313" key="2">
    <source>
        <dbReference type="EMBL" id="QDZ40453.1"/>
    </source>
</evidence>
<dbReference type="OrthoDB" id="468406at2"/>
<protein>
    <submittedName>
        <fullName evidence="2">Uncharacterized protein</fullName>
    </submittedName>
</protein>
<evidence type="ECO:0000256" key="1">
    <source>
        <dbReference type="SAM" id="Phobius"/>
    </source>
</evidence>
<dbReference type="EMBL" id="CP042326">
    <property type="protein sequence ID" value="QDZ40453.1"/>
    <property type="molecule type" value="Genomic_DNA"/>
</dbReference>
<proteinExistence type="predicted"/>
<name>A0A5B8NMB2_9CHRO</name>
<sequence length="66" mass="7205">MTNNSSTPYANLFSGLTVGFTILTIALYLLRGFGILTFVPGGIIYLSFLSAIVLGLISKLAHRLRW</sequence>
<dbReference type="KEGG" id="enn:FRE64_11105"/>
<reference evidence="2 3" key="1">
    <citation type="submission" date="2019-08" db="EMBL/GenBank/DDBJ databases">
        <title>Carotenoids and Carotenoid Binding Proteins in the Halophilic Cyanobacterium Euhalothece sp. ZM00.</title>
        <authorList>
            <person name="Cho S.M."/>
            <person name="Song J.Y."/>
            <person name="Park Y.-I."/>
        </authorList>
    </citation>
    <scope>NUCLEOTIDE SEQUENCE [LARGE SCALE GENOMIC DNA]</scope>
    <source>
        <strain evidence="2 3">Z-M001</strain>
    </source>
</reference>
<feature type="transmembrane region" description="Helical" evidence="1">
    <location>
        <begin position="35"/>
        <end position="57"/>
    </location>
</feature>